<protein>
    <submittedName>
        <fullName evidence="1">CRISPR-associated protein</fullName>
    </submittedName>
</protein>
<dbReference type="OrthoDB" id="5389988at2"/>
<reference evidence="1 2" key="1">
    <citation type="submission" date="2017-06" db="EMBL/GenBank/DDBJ databases">
        <authorList>
            <consortium name="Pathogen Informatics"/>
        </authorList>
    </citation>
    <scope>NUCLEOTIDE SEQUENCE [LARGE SCALE GENOMIC DNA]</scope>
    <source>
        <strain evidence="1 2">NCTC13788</strain>
    </source>
</reference>
<dbReference type="AlphaFoldDB" id="A0A239STW7"/>
<keyword evidence="2" id="KW-1185">Reference proteome</keyword>
<gene>
    <name evidence="1" type="ORF">SAMEA4412692_01256</name>
</gene>
<sequence>MDFFTSLLKTYDKAEETGWVDNPEKGKTLLLPRYHTSLKSNGKNIIFVQLDQSGNFMRAEFMGAETSIVFPVTPDSVARSGKNPAPHPLVDKLSYYVSEQNESQYQTFHRQLESWIGSSQDKTVKSYLELIQGFIKRADFLDVICRSLFGKEYRRDGLKITTVFDGKEKDTDLSACFLEFAIDNFIGLKTVSVSNYQELHQDYIKVVEAADAEKIRCNISGDLEILATKHRGLLGNAKLISVSNNGEAYKGRFREREDVFTVGNKTSEKIHLMAKFLLEREKTHAWLGSGQHLINWFDSDLVNDSALDITASDFFGDYDEEEDETAAFTVKDDNRNISDSFTRGTKIFQNSSTYNAAILNKTNDGRIALKYFRQLQGSRLLKHLEKWQDSYSWERQLKGGVGYYQKTPSFREIIVAAYGVDRGRYLELDNDSFLSDQYQQLVTALLDGQEIPRALVHKLQENIRQRQKYPKTWYQLQYVSLAVLQKQNRKVFTPMIDQENHDRSYLFGRLLAIYELIETQRYVMDGNSQERITNAERYWTAYTGQPAKMMMLLENKIKPYEEVLKLNRPGLWHKLAKEKEQIMERLMNQFTSRQFNQALEYMFLFGYYAEKRFFYTKQVKTESED</sequence>
<proteinExistence type="predicted"/>
<dbReference type="Pfam" id="PF09709">
    <property type="entry name" value="Cas_Csd1"/>
    <property type="match status" value="1"/>
</dbReference>
<dbReference type="KEGG" id="smen:SAMEA4412692_1256"/>
<name>A0A239STW7_9STRE</name>
<dbReference type="Proteomes" id="UP000215185">
    <property type="component" value="Chromosome 1"/>
</dbReference>
<dbReference type="RefSeq" id="WP_018374440.1">
    <property type="nucleotide sequence ID" value="NZ_LT906439.1"/>
</dbReference>
<dbReference type="InterPro" id="IPR010144">
    <property type="entry name" value="CRISPR-assoc_prot_Csd1-typ"/>
</dbReference>
<dbReference type="eggNOG" id="COG5632">
    <property type="taxonomic scope" value="Bacteria"/>
</dbReference>
<evidence type="ECO:0000313" key="2">
    <source>
        <dbReference type="Proteomes" id="UP000215185"/>
    </source>
</evidence>
<organism evidence="1 2">
    <name type="scientific">Streptococcus merionis</name>
    <dbReference type="NCBI Taxonomy" id="400065"/>
    <lineage>
        <taxon>Bacteria</taxon>
        <taxon>Bacillati</taxon>
        <taxon>Bacillota</taxon>
        <taxon>Bacilli</taxon>
        <taxon>Lactobacillales</taxon>
        <taxon>Streptococcaceae</taxon>
        <taxon>Streptococcus</taxon>
    </lineage>
</organism>
<dbReference type="NCBIfam" id="TIGR01863">
    <property type="entry name" value="cas_Csd1"/>
    <property type="match status" value="1"/>
</dbReference>
<dbReference type="EMBL" id="LT906439">
    <property type="protein sequence ID" value="SNU88870.1"/>
    <property type="molecule type" value="Genomic_DNA"/>
</dbReference>
<evidence type="ECO:0000313" key="1">
    <source>
        <dbReference type="EMBL" id="SNU88870.1"/>
    </source>
</evidence>
<dbReference type="STRING" id="1123308.GCA_000380085_01895"/>
<accession>A0A239STW7</accession>